<reference evidence="1 2" key="1">
    <citation type="submission" date="2016-03" db="EMBL/GenBank/DDBJ databases">
        <title>Acetic acid bacteria sequencing.</title>
        <authorList>
            <person name="Brandt J."/>
            <person name="Jakob F."/>
            <person name="Vogel R.F."/>
        </authorList>
    </citation>
    <scope>NUCLEOTIDE SEQUENCE [LARGE SCALE GENOMIC DNA]</scope>
    <source>
        <strain evidence="1 2">NBRC 101099</strain>
    </source>
</reference>
<dbReference type="AlphaFoldDB" id="A0A1U9KRJ4"/>
<organism evidence="1 2">
    <name type="scientific">Neoasaia chiangmaiensis</name>
    <dbReference type="NCBI Taxonomy" id="320497"/>
    <lineage>
        <taxon>Bacteria</taxon>
        <taxon>Pseudomonadati</taxon>
        <taxon>Pseudomonadota</taxon>
        <taxon>Alphaproteobacteria</taxon>
        <taxon>Acetobacterales</taxon>
        <taxon>Acetobacteraceae</taxon>
        <taxon>Neoasaia</taxon>
    </lineage>
</organism>
<protein>
    <submittedName>
        <fullName evidence="1">Uncharacterized protein</fullName>
    </submittedName>
</protein>
<proteinExistence type="predicted"/>
<sequence length="72" mass="8064">MRVAIDDQRAIGCGRQVLDRTIDGYLDAGGRNVLPVEALQLLVIAIGELRLVLCKVRRHLEATWKLQPMPMP</sequence>
<evidence type="ECO:0000313" key="1">
    <source>
        <dbReference type="EMBL" id="AQS88484.1"/>
    </source>
</evidence>
<accession>A0A1U9KRJ4</accession>
<dbReference type="KEGG" id="nch:A0U93_11675"/>
<evidence type="ECO:0000313" key="2">
    <source>
        <dbReference type="Proteomes" id="UP000188604"/>
    </source>
</evidence>
<keyword evidence="2" id="KW-1185">Reference proteome</keyword>
<gene>
    <name evidence="1" type="ORF">A0U93_11675</name>
</gene>
<dbReference type="EMBL" id="CP014691">
    <property type="protein sequence ID" value="AQS88484.1"/>
    <property type="molecule type" value="Genomic_DNA"/>
</dbReference>
<dbReference type="Proteomes" id="UP000188604">
    <property type="component" value="Chromosome"/>
</dbReference>
<name>A0A1U9KRJ4_9PROT</name>